<evidence type="ECO:0000313" key="3">
    <source>
        <dbReference type="Proteomes" id="UP000008142"/>
    </source>
</evidence>
<dbReference type="Pfam" id="PF13826">
    <property type="entry name" value="Monooxy_af470-like"/>
    <property type="match status" value="1"/>
</dbReference>
<evidence type="ECO:0000256" key="1">
    <source>
        <dbReference type="SAM" id="Phobius"/>
    </source>
</evidence>
<dbReference type="EMBL" id="DS990637">
    <property type="protein sequence ID" value="EGC43844.1"/>
    <property type="molecule type" value="Genomic_DNA"/>
</dbReference>
<dbReference type="HOGENOM" id="CLU_053354_0_0_1"/>
<dbReference type="InterPro" id="IPR011008">
    <property type="entry name" value="Dimeric_a/b-barrel"/>
</dbReference>
<dbReference type="OMA" id="IHKFAHE"/>
<protein>
    <recommendedName>
        <fullName evidence="4">Monooxygenase</fullName>
    </recommendedName>
</protein>
<keyword evidence="1" id="KW-0472">Membrane</keyword>
<dbReference type="VEuPathDB" id="FungiDB:I7I53_10543"/>
<keyword evidence="1" id="KW-1133">Transmembrane helix</keyword>
<keyword evidence="1" id="KW-0812">Transmembrane</keyword>
<dbReference type="STRING" id="544711.F0UB90"/>
<sequence>MAEKSFHPLSSPQKTPSYMQLRKTLSQNRRTNIIRDNFTITTWLLVGGLIQGVVVALLGYLSLLPAVAVLAYRFGNNLLMALGWTKNRYLSNVLLTKFTAQMPRSDGSFGSTFAERPLVVFLIGAKSSHPLGAFDPVFLKLADYFSKMVRELRETAEESGYLGSSAWISTEDTTTNELMNVMYFRDFESLHKYAHGPLHIKGVKYWSSVVNDTPHVSIFHETYVIPQGRWENIYVNSRPTGLGAASFPVRSAQGKTETEWMSPIVDARTGALRGMEGRIRSDYLKGFEEKKSKASIHAVKATSPPQLLWDGHISAERDGTIANSGICVRELETKPIPVEYLIPSEGQYNFQDWGIAPHQSKLEVDSPQQNPIPYTVHSYKSILVWLLLPVPAVCSSPHSLPLVSKEPRAPFNWASEKDVELRNS</sequence>
<dbReference type="OrthoDB" id="3202396at2759"/>
<organism evidence="3">
    <name type="scientific">Ajellomyces capsulatus (strain H88)</name>
    <name type="common">Darling's disease fungus</name>
    <name type="synonym">Histoplasma capsulatum</name>
    <dbReference type="NCBI Taxonomy" id="544711"/>
    <lineage>
        <taxon>Eukaryota</taxon>
        <taxon>Fungi</taxon>
        <taxon>Dikarya</taxon>
        <taxon>Ascomycota</taxon>
        <taxon>Pezizomycotina</taxon>
        <taxon>Eurotiomycetes</taxon>
        <taxon>Eurotiomycetidae</taxon>
        <taxon>Onygenales</taxon>
        <taxon>Ajellomycetaceae</taxon>
        <taxon>Histoplasma</taxon>
    </lineage>
</organism>
<evidence type="ECO:0000313" key="2">
    <source>
        <dbReference type="EMBL" id="EGC43844.1"/>
    </source>
</evidence>
<dbReference type="AlphaFoldDB" id="F0UB90"/>
<feature type="transmembrane region" description="Helical" evidence="1">
    <location>
        <begin position="49"/>
        <end position="72"/>
    </location>
</feature>
<gene>
    <name evidence="2" type="ORF">HCEG_03059</name>
</gene>
<dbReference type="InterPro" id="IPR025444">
    <property type="entry name" value="Monooxy_af470"/>
</dbReference>
<name>F0UB90_AJEC8</name>
<evidence type="ECO:0008006" key="4">
    <source>
        <dbReference type="Google" id="ProtNLM"/>
    </source>
</evidence>
<reference evidence="3" key="1">
    <citation type="submission" date="2008-07" db="EMBL/GenBank/DDBJ databases">
        <title>Annotation of Ajellomyces capsulatus strain H88.</title>
        <authorList>
            <person name="Champion M."/>
            <person name="Cuomo C."/>
            <person name="Ma L.-J."/>
            <person name="Henn M.R."/>
            <person name="Sil A."/>
            <person name="Goldman B."/>
            <person name="Young S.K."/>
            <person name="Kodira C.D."/>
            <person name="Zeng Q."/>
            <person name="Koehrsen M."/>
            <person name="Alvarado L."/>
            <person name="Berlin A."/>
            <person name="Borenstein D."/>
            <person name="Chen Z."/>
            <person name="Engels R."/>
            <person name="Freedman E."/>
            <person name="Gellesch M."/>
            <person name="Goldberg J."/>
            <person name="Griggs A."/>
            <person name="Gujja S."/>
            <person name="Heiman D."/>
            <person name="Hepburn T."/>
            <person name="Howarth C."/>
            <person name="Jen D."/>
            <person name="Larson L."/>
            <person name="Lewis B."/>
            <person name="Mehta T."/>
            <person name="Park D."/>
            <person name="Pearson M."/>
            <person name="Roberts A."/>
            <person name="Saif S."/>
            <person name="Shea T."/>
            <person name="Shenoy N."/>
            <person name="Sisk P."/>
            <person name="Stolte C."/>
            <person name="Sykes S."/>
            <person name="Walk T."/>
            <person name="White J."/>
            <person name="Yandava C."/>
            <person name="Klein B."/>
            <person name="McEwen J.G."/>
            <person name="Puccia R."/>
            <person name="Goldman G.H."/>
            <person name="Felipe M.S."/>
            <person name="Nino-Vega G."/>
            <person name="San-Blas G."/>
            <person name="Taylor J."/>
            <person name="Mendoza L."/>
            <person name="Galagan J."/>
            <person name="Nusbaum C."/>
            <person name="Birren B."/>
        </authorList>
    </citation>
    <scope>NUCLEOTIDE SEQUENCE [LARGE SCALE GENOMIC DNA]</scope>
    <source>
        <strain evidence="3">H88</strain>
    </source>
</reference>
<dbReference type="SUPFAM" id="SSF54909">
    <property type="entry name" value="Dimeric alpha+beta barrel"/>
    <property type="match status" value="1"/>
</dbReference>
<accession>F0UB90</accession>
<dbReference type="Proteomes" id="UP000008142">
    <property type="component" value="Unassembled WGS sequence"/>
</dbReference>
<proteinExistence type="predicted"/>